<organism evidence="2 3">
    <name type="scientific">Sphingomonas morindae</name>
    <dbReference type="NCBI Taxonomy" id="1541170"/>
    <lineage>
        <taxon>Bacteria</taxon>
        <taxon>Pseudomonadati</taxon>
        <taxon>Pseudomonadota</taxon>
        <taxon>Alphaproteobacteria</taxon>
        <taxon>Sphingomonadales</taxon>
        <taxon>Sphingomonadaceae</taxon>
        <taxon>Sphingomonas</taxon>
    </lineage>
</organism>
<proteinExistence type="predicted"/>
<protein>
    <recommendedName>
        <fullName evidence="4">Flagellar FliJ protein</fullName>
    </recommendedName>
</protein>
<accession>A0ABY4X544</accession>
<evidence type="ECO:0008006" key="4">
    <source>
        <dbReference type="Google" id="ProtNLM"/>
    </source>
</evidence>
<evidence type="ECO:0000256" key="1">
    <source>
        <dbReference type="SAM" id="Coils"/>
    </source>
</evidence>
<keyword evidence="3" id="KW-1185">Reference proteome</keyword>
<evidence type="ECO:0000313" key="2">
    <source>
        <dbReference type="EMBL" id="USI72013.1"/>
    </source>
</evidence>
<sequence length="140" mass="15451">MRTPYDTLIRLGERGLDEMRRAILAEVAERATLERRRAQLEGHMREAEACATDAVLIDSHLYLARMRAEKADLAAARDGIDARLSALRDGARDALGQLAATRSAAADFRAARHAEAARREHRVIDDLSGARHARSLIGRA</sequence>
<reference evidence="2" key="1">
    <citation type="journal article" date="2022" name="Toxins">
        <title>Genomic Analysis of Sphingopyxis sp. USTB-05 for Biodegrading Cyanobacterial Hepatotoxins.</title>
        <authorList>
            <person name="Liu C."/>
            <person name="Xu Q."/>
            <person name="Zhao Z."/>
            <person name="Zhang H."/>
            <person name="Liu X."/>
            <person name="Yin C."/>
            <person name="Liu Y."/>
            <person name="Yan H."/>
        </authorList>
    </citation>
    <scope>NUCLEOTIDE SEQUENCE</scope>
    <source>
        <strain evidence="2">NBD5</strain>
    </source>
</reference>
<dbReference type="Proteomes" id="UP001056937">
    <property type="component" value="Chromosome 1"/>
</dbReference>
<dbReference type="Gene3D" id="1.10.287.1700">
    <property type="match status" value="1"/>
</dbReference>
<feature type="coiled-coil region" evidence="1">
    <location>
        <begin position="16"/>
        <end position="50"/>
    </location>
</feature>
<name>A0ABY4X544_9SPHN</name>
<keyword evidence="1" id="KW-0175">Coiled coil</keyword>
<dbReference type="InterPro" id="IPR053716">
    <property type="entry name" value="Flag_assembly_chemotaxis_eff"/>
</dbReference>
<evidence type="ECO:0000313" key="3">
    <source>
        <dbReference type="Proteomes" id="UP001056937"/>
    </source>
</evidence>
<dbReference type="EMBL" id="CP084930">
    <property type="protein sequence ID" value="USI72013.1"/>
    <property type="molecule type" value="Genomic_DNA"/>
</dbReference>
<gene>
    <name evidence="2" type="ORF">LHA26_11915</name>
</gene>
<dbReference type="RefSeq" id="WP_252165822.1">
    <property type="nucleotide sequence ID" value="NZ_CP084930.1"/>
</dbReference>